<organism evidence="2 3">
    <name type="scientific">Corchorus olitorius</name>
    <dbReference type="NCBI Taxonomy" id="93759"/>
    <lineage>
        <taxon>Eukaryota</taxon>
        <taxon>Viridiplantae</taxon>
        <taxon>Streptophyta</taxon>
        <taxon>Embryophyta</taxon>
        <taxon>Tracheophyta</taxon>
        <taxon>Spermatophyta</taxon>
        <taxon>Magnoliopsida</taxon>
        <taxon>eudicotyledons</taxon>
        <taxon>Gunneridae</taxon>
        <taxon>Pentapetalae</taxon>
        <taxon>rosids</taxon>
        <taxon>malvids</taxon>
        <taxon>Malvales</taxon>
        <taxon>Malvaceae</taxon>
        <taxon>Grewioideae</taxon>
        <taxon>Apeibeae</taxon>
        <taxon>Corchorus</taxon>
    </lineage>
</organism>
<keyword evidence="3" id="KW-1185">Reference proteome</keyword>
<evidence type="ECO:0000259" key="1">
    <source>
        <dbReference type="Pfam" id="PF13456"/>
    </source>
</evidence>
<dbReference type="EMBL" id="AWUE01017468">
    <property type="protein sequence ID" value="OMO86963.1"/>
    <property type="molecule type" value="Genomic_DNA"/>
</dbReference>
<dbReference type="GO" id="GO:0003676">
    <property type="term" value="F:nucleic acid binding"/>
    <property type="evidence" value="ECO:0007669"/>
    <property type="project" value="InterPro"/>
</dbReference>
<dbReference type="Proteomes" id="UP000187203">
    <property type="component" value="Unassembled WGS sequence"/>
</dbReference>
<dbReference type="SUPFAM" id="SSF53098">
    <property type="entry name" value="Ribonuclease H-like"/>
    <property type="match status" value="1"/>
</dbReference>
<feature type="domain" description="RNase H type-1" evidence="1">
    <location>
        <begin position="77"/>
        <end position="156"/>
    </location>
</feature>
<dbReference type="InterPro" id="IPR012337">
    <property type="entry name" value="RNaseH-like_sf"/>
</dbReference>
<dbReference type="Gene3D" id="3.30.420.10">
    <property type="entry name" value="Ribonuclease H-like superfamily/Ribonuclease H"/>
    <property type="match status" value="1"/>
</dbReference>
<dbReference type="InterPro" id="IPR044730">
    <property type="entry name" value="RNase_H-like_dom_plant"/>
</dbReference>
<dbReference type="CDD" id="cd06222">
    <property type="entry name" value="RNase_H_like"/>
    <property type="match status" value="1"/>
</dbReference>
<comment type="caution">
    <text evidence="2">The sequence shown here is derived from an EMBL/GenBank/DDBJ whole genome shotgun (WGS) entry which is preliminary data.</text>
</comment>
<sequence length="164" mass="18364">MPIKGIGKLCQICWNIWKERCNAAFKKHKPDPEAVIRRAAIAIAEGIQLWEDNQQEQLKRRWIINGKKPDAGWVKFNVDGAFDVNSGAAGFGILARDDDGRLIDGIGRTIDTQNAFLAEAMALKEGLKLGRKLRCEKVIMETDSIMLYNAVKEKGSQRFGSIFS</sequence>
<evidence type="ECO:0000313" key="3">
    <source>
        <dbReference type="Proteomes" id="UP000187203"/>
    </source>
</evidence>
<dbReference type="GO" id="GO:0004523">
    <property type="term" value="F:RNA-DNA hybrid ribonuclease activity"/>
    <property type="evidence" value="ECO:0007669"/>
    <property type="project" value="InterPro"/>
</dbReference>
<name>A0A1R3IWM6_9ROSI</name>
<dbReference type="Pfam" id="PF13456">
    <property type="entry name" value="RVT_3"/>
    <property type="match status" value="1"/>
</dbReference>
<gene>
    <name evidence="2" type="ORF">COLO4_20835</name>
</gene>
<dbReference type="InterPro" id="IPR036397">
    <property type="entry name" value="RNaseH_sf"/>
</dbReference>
<accession>A0A1R3IWM6</accession>
<dbReference type="PANTHER" id="PTHR47074:SF11">
    <property type="entry name" value="REVERSE TRANSCRIPTASE-LIKE PROTEIN"/>
    <property type="match status" value="1"/>
</dbReference>
<dbReference type="InterPro" id="IPR052929">
    <property type="entry name" value="RNase_H-like_EbsB-rel"/>
</dbReference>
<dbReference type="STRING" id="93759.A0A1R3IWM6"/>
<dbReference type="AlphaFoldDB" id="A0A1R3IWM6"/>
<protein>
    <recommendedName>
        <fullName evidence="1">RNase H type-1 domain-containing protein</fullName>
    </recommendedName>
</protein>
<reference evidence="3" key="1">
    <citation type="submission" date="2013-09" db="EMBL/GenBank/DDBJ databases">
        <title>Corchorus olitorius genome sequencing.</title>
        <authorList>
            <person name="Alam M."/>
            <person name="Haque M.S."/>
            <person name="Islam M.S."/>
            <person name="Emdad E.M."/>
            <person name="Islam M.M."/>
            <person name="Ahmed B."/>
            <person name="Halim A."/>
            <person name="Hossen Q.M.M."/>
            <person name="Hossain M.Z."/>
            <person name="Ahmed R."/>
            <person name="Khan M.M."/>
            <person name="Islam R."/>
            <person name="Rashid M.M."/>
            <person name="Khan S.A."/>
            <person name="Rahman M.S."/>
            <person name="Alam M."/>
            <person name="Yahiya A.S."/>
            <person name="Khan M.S."/>
            <person name="Azam M.S."/>
            <person name="Haque T."/>
            <person name="Lashkar M.Z.H."/>
            <person name="Akhand A.I."/>
            <person name="Morshed G."/>
            <person name="Roy S."/>
            <person name="Uddin K.S."/>
            <person name="Rabeya T."/>
            <person name="Hossain A.S."/>
            <person name="Chowdhury A."/>
            <person name="Snigdha A.R."/>
            <person name="Mortoza M.S."/>
            <person name="Matin S.A."/>
            <person name="Hoque S.M.E."/>
            <person name="Islam M.K."/>
            <person name="Roy D.K."/>
            <person name="Haider R."/>
            <person name="Moosa M.M."/>
            <person name="Elias S.M."/>
            <person name="Hasan A.M."/>
            <person name="Jahan S."/>
            <person name="Shafiuddin M."/>
            <person name="Mahmood N."/>
            <person name="Shommy N.S."/>
        </authorList>
    </citation>
    <scope>NUCLEOTIDE SEQUENCE [LARGE SCALE GENOMIC DNA]</scope>
    <source>
        <strain evidence="3">cv. O-4</strain>
    </source>
</reference>
<dbReference type="InterPro" id="IPR002156">
    <property type="entry name" value="RNaseH_domain"/>
</dbReference>
<dbReference type="PANTHER" id="PTHR47074">
    <property type="entry name" value="BNAC02G40300D PROTEIN"/>
    <property type="match status" value="1"/>
</dbReference>
<evidence type="ECO:0000313" key="2">
    <source>
        <dbReference type="EMBL" id="OMO86963.1"/>
    </source>
</evidence>
<proteinExistence type="predicted"/>